<organism evidence="1 2">
    <name type="scientific">Sphaerulina musiva (strain SO2202)</name>
    <name type="common">Poplar stem canker fungus</name>
    <name type="synonym">Septoria musiva</name>
    <dbReference type="NCBI Taxonomy" id="692275"/>
    <lineage>
        <taxon>Eukaryota</taxon>
        <taxon>Fungi</taxon>
        <taxon>Dikarya</taxon>
        <taxon>Ascomycota</taxon>
        <taxon>Pezizomycotina</taxon>
        <taxon>Dothideomycetes</taxon>
        <taxon>Dothideomycetidae</taxon>
        <taxon>Mycosphaerellales</taxon>
        <taxon>Mycosphaerellaceae</taxon>
        <taxon>Sphaerulina</taxon>
    </lineage>
</organism>
<proteinExistence type="predicted"/>
<protein>
    <submittedName>
        <fullName evidence="1">Uncharacterized protein</fullName>
    </submittedName>
</protein>
<reference evidence="1 2" key="1">
    <citation type="journal article" date="2012" name="PLoS Pathog.">
        <title>Diverse lifestyles and strategies of plant pathogenesis encoded in the genomes of eighteen Dothideomycetes fungi.</title>
        <authorList>
            <person name="Ohm R.A."/>
            <person name="Feau N."/>
            <person name="Henrissat B."/>
            <person name="Schoch C.L."/>
            <person name="Horwitz B.A."/>
            <person name="Barry K.W."/>
            <person name="Condon B.J."/>
            <person name="Copeland A.C."/>
            <person name="Dhillon B."/>
            <person name="Glaser F."/>
            <person name="Hesse C.N."/>
            <person name="Kosti I."/>
            <person name="LaButti K."/>
            <person name="Lindquist E.A."/>
            <person name="Lucas S."/>
            <person name="Salamov A.A."/>
            <person name="Bradshaw R.E."/>
            <person name="Ciuffetti L."/>
            <person name="Hamelin R.C."/>
            <person name="Kema G.H.J."/>
            <person name="Lawrence C."/>
            <person name="Scott J.A."/>
            <person name="Spatafora J.W."/>
            <person name="Turgeon B.G."/>
            <person name="de Wit P.J.G.M."/>
            <person name="Zhong S."/>
            <person name="Goodwin S.B."/>
            <person name="Grigoriev I.V."/>
        </authorList>
    </citation>
    <scope>NUCLEOTIDE SEQUENCE [LARGE SCALE GENOMIC DNA]</scope>
    <source>
        <strain evidence="1 2">SO2202</strain>
    </source>
</reference>
<dbReference type="EMBL" id="KB456261">
    <property type="protein sequence ID" value="EMF15562.1"/>
    <property type="molecule type" value="Genomic_DNA"/>
</dbReference>
<dbReference type="AlphaFoldDB" id="M3B6W8"/>
<dbReference type="GeneID" id="27907382"/>
<accession>M3B6W8</accession>
<gene>
    <name evidence="1" type="ORF">SEPMUDRAFT_80411</name>
</gene>
<keyword evidence="2" id="KW-1185">Reference proteome</keyword>
<dbReference type="Proteomes" id="UP000016931">
    <property type="component" value="Unassembled WGS sequence"/>
</dbReference>
<dbReference type="HOGENOM" id="CLU_842316_0_0_1"/>
<evidence type="ECO:0000313" key="1">
    <source>
        <dbReference type="EMBL" id="EMF15562.1"/>
    </source>
</evidence>
<name>M3B6W8_SPHMS</name>
<dbReference type="OrthoDB" id="3633490at2759"/>
<dbReference type="eggNOG" id="ENOG502RVY1">
    <property type="taxonomic scope" value="Eukaryota"/>
</dbReference>
<evidence type="ECO:0000313" key="2">
    <source>
        <dbReference type="Proteomes" id="UP000016931"/>
    </source>
</evidence>
<sequence>MPKRRAASPDLTDRARKRLSLTALAAKASSSSLRHEQQGSFLNIFTPHTRIKRSDSIISRASSRPLLRPVPLQPGLTISGRGLQTHPDHDVASIKELLVYPTSLAMIKPSWIFRYTVNCTPQLGPALPDAVEHALYQKYIGARLHPRPEQLPYIHLGSTALGFRVDFYLILPFASTSSGHSGTGNMCSSDLQAVYDLCIRPAIETAYPRRQRWMSWIEAKNESHLKPLKSRRRSARSEPQEERVHCEGLRTLWDAIEVFSDHQDIAHIMRGRQLVAYGDVEVHDWQSDWR</sequence>
<feature type="non-terminal residue" evidence="1">
    <location>
        <position position="290"/>
    </location>
</feature>
<dbReference type="RefSeq" id="XP_016763683.1">
    <property type="nucleotide sequence ID" value="XM_016910245.1"/>
</dbReference>